<evidence type="ECO:0000256" key="3">
    <source>
        <dbReference type="ARBA" id="ARBA00017399"/>
    </source>
</evidence>
<dbReference type="InterPro" id="IPR015807">
    <property type="entry name" value="His-tRNA-ligase"/>
</dbReference>
<dbReference type="GO" id="GO:0005737">
    <property type="term" value="C:cytoplasm"/>
    <property type="evidence" value="ECO:0007669"/>
    <property type="project" value="UniProtKB-UniRule"/>
</dbReference>
<dbReference type="InterPro" id="IPR033656">
    <property type="entry name" value="HisRS_anticodon"/>
</dbReference>
<dbReference type="NCBIfam" id="TIGR00442">
    <property type="entry name" value="hisS"/>
    <property type="match status" value="1"/>
</dbReference>
<evidence type="ECO:0000313" key="13">
    <source>
        <dbReference type="EMBL" id="PIR92280.1"/>
    </source>
</evidence>
<proteinExistence type="inferred from homology"/>
<dbReference type="Gene3D" id="3.40.50.800">
    <property type="entry name" value="Anticodon-binding domain"/>
    <property type="match status" value="1"/>
</dbReference>
<dbReference type="PANTHER" id="PTHR43707">
    <property type="entry name" value="HISTIDYL-TRNA SYNTHETASE"/>
    <property type="match status" value="1"/>
</dbReference>
<keyword evidence="5" id="KW-0547">Nucleotide-binding</keyword>
<dbReference type="GO" id="GO:0004821">
    <property type="term" value="F:histidine-tRNA ligase activity"/>
    <property type="evidence" value="ECO:0007669"/>
    <property type="project" value="UniProtKB-UniRule"/>
</dbReference>
<organism evidence="13 14">
    <name type="scientific">Candidatus Falkowbacteria bacterium CG10_big_fil_rev_8_21_14_0_10_44_15</name>
    <dbReference type="NCBI Taxonomy" id="1974569"/>
    <lineage>
        <taxon>Bacteria</taxon>
        <taxon>Candidatus Falkowiibacteriota</taxon>
    </lineage>
</organism>
<dbReference type="SUPFAM" id="SSF55681">
    <property type="entry name" value="Class II aaRS and biotin synthetases"/>
    <property type="match status" value="1"/>
</dbReference>
<evidence type="ECO:0000313" key="14">
    <source>
        <dbReference type="Proteomes" id="UP000228510"/>
    </source>
</evidence>
<dbReference type="PROSITE" id="PS50862">
    <property type="entry name" value="AA_TRNA_LIGASE_II"/>
    <property type="match status" value="1"/>
</dbReference>
<dbReference type="InterPro" id="IPR041715">
    <property type="entry name" value="HisRS-like_core"/>
</dbReference>
<dbReference type="EC" id="6.1.1.21" evidence="2 10"/>
<feature type="binding site" evidence="11">
    <location>
        <begin position="284"/>
        <end position="285"/>
    </location>
    <ligand>
        <name>L-histidine</name>
        <dbReference type="ChEBI" id="CHEBI:57595"/>
    </ligand>
</feature>
<dbReference type="PIRSF" id="PIRSF001549">
    <property type="entry name" value="His-tRNA_synth"/>
    <property type="match status" value="1"/>
</dbReference>
<dbReference type="InterPro" id="IPR045864">
    <property type="entry name" value="aa-tRNA-synth_II/BPL/LPL"/>
</dbReference>
<dbReference type="HAMAP" id="MF_00127">
    <property type="entry name" value="His_tRNA_synth"/>
    <property type="match status" value="1"/>
</dbReference>
<keyword evidence="8" id="KW-0030">Aminoacyl-tRNA synthetase</keyword>
<dbReference type="GO" id="GO:0005524">
    <property type="term" value="F:ATP binding"/>
    <property type="evidence" value="ECO:0007669"/>
    <property type="project" value="UniProtKB-KW"/>
</dbReference>
<protein>
    <recommendedName>
        <fullName evidence="3 10">Histidine--tRNA ligase</fullName>
        <ecNumber evidence="2 10">6.1.1.21</ecNumber>
    </recommendedName>
</protein>
<dbReference type="CDD" id="cd00773">
    <property type="entry name" value="HisRS-like_core"/>
    <property type="match status" value="1"/>
</dbReference>
<accession>A0A2H0V1N9</accession>
<feature type="binding site" evidence="11">
    <location>
        <position position="134"/>
    </location>
    <ligand>
        <name>L-histidine</name>
        <dbReference type="ChEBI" id="CHEBI:57595"/>
    </ligand>
</feature>
<comment type="caution">
    <text evidence="13">The sequence shown here is derived from an EMBL/GenBank/DDBJ whole genome shotgun (WGS) entry which is preliminary data.</text>
</comment>
<keyword evidence="6" id="KW-0067">ATP-binding</keyword>
<dbReference type="InterPro" id="IPR036621">
    <property type="entry name" value="Anticodon-bd_dom_sf"/>
</dbReference>
<keyword evidence="7" id="KW-0648">Protein biosynthesis</keyword>
<feature type="binding site" evidence="11">
    <location>
        <position position="280"/>
    </location>
    <ligand>
        <name>L-histidine</name>
        <dbReference type="ChEBI" id="CHEBI:57595"/>
    </ligand>
</feature>
<dbReference type="AlphaFoldDB" id="A0A2H0V1N9"/>
<dbReference type="EMBL" id="PFAT01000032">
    <property type="protein sequence ID" value="PIR92280.1"/>
    <property type="molecule type" value="Genomic_DNA"/>
</dbReference>
<reference evidence="14" key="1">
    <citation type="submission" date="2017-09" db="EMBL/GenBank/DDBJ databases">
        <title>Depth-based differentiation of microbial function through sediment-hosted aquifers and enrichment of novel symbionts in the deep terrestrial subsurface.</title>
        <authorList>
            <person name="Probst A.J."/>
            <person name="Ladd B."/>
            <person name="Jarett J.K."/>
            <person name="Geller-Mcgrath D.E."/>
            <person name="Sieber C.M.K."/>
            <person name="Emerson J.B."/>
            <person name="Anantharaman K."/>
            <person name="Thomas B.C."/>
            <person name="Malmstrom R."/>
            <person name="Stieglmeier M."/>
            <person name="Klingl A."/>
            <person name="Woyke T."/>
            <person name="Ryan C.M."/>
            <person name="Banfield J.F."/>
        </authorList>
    </citation>
    <scope>NUCLEOTIDE SEQUENCE [LARGE SCALE GENOMIC DNA]</scope>
</reference>
<dbReference type="Pfam" id="PF13393">
    <property type="entry name" value="tRNA-synt_His"/>
    <property type="match status" value="1"/>
</dbReference>
<gene>
    <name evidence="13" type="ORF">COU01_02585</name>
</gene>
<dbReference type="InterPro" id="IPR004516">
    <property type="entry name" value="HisRS/HisZ"/>
</dbReference>
<evidence type="ECO:0000259" key="12">
    <source>
        <dbReference type="PROSITE" id="PS50862"/>
    </source>
</evidence>
<comment type="catalytic activity">
    <reaction evidence="9">
        <text>tRNA(His) + L-histidine + ATP = L-histidyl-tRNA(His) + AMP + diphosphate + H(+)</text>
        <dbReference type="Rhea" id="RHEA:17313"/>
        <dbReference type="Rhea" id="RHEA-COMP:9665"/>
        <dbReference type="Rhea" id="RHEA-COMP:9689"/>
        <dbReference type="ChEBI" id="CHEBI:15378"/>
        <dbReference type="ChEBI" id="CHEBI:30616"/>
        <dbReference type="ChEBI" id="CHEBI:33019"/>
        <dbReference type="ChEBI" id="CHEBI:57595"/>
        <dbReference type="ChEBI" id="CHEBI:78442"/>
        <dbReference type="ChEBI" id="CHEBI:78527"/>
        <dbReference type="ChEBI" id="CHEBI:456215"/>
        <dbReference type="EC" id="6.1.1.21"/>
    </reaction>
</comment>
<dbReference type="InterPro" id="IPR004154">
    <property type="entry name" value="Anticodon-bd"/>
</dbReference>
<evidence type="ECO:0000256" key="1">
    <source>
        <dbReference type="ARBA" id="ARBA00008226"/>
    </source>
</evidence>
<evidence type="ECO:0000256" key="7">
    <source>
        <dbReference type="ARBA" id="ARBA00022917"/>
    </source>
</evidence>
<evidence type="ECO:0000256" key="8">
    <source>
        <dbReference type="ARBA" id="ARBA00023146"/>
    </source>
</evidence>
<evidence type="ECO:0000256" key="11">
    <source>
        <dbReference type="PIRSR" id="PIRSR001549-1"/>
    </source>
</evidence>
<feature type="binding site" evidence="11">
    <location>
        <position position="152"/>
    </location>
    <ligand>
        <name>L-histidine</name>
        <dbReference type="ChEBI" id="CHEBI:57595"/>
    </ligand>
</feature>
<feature type="domain" description="Aminoacyl-transfer RNA synthetases class-II family profile" evidence="12">
    <location>
        <begin position="28"/>
        <end position="352"/>
    </location>
</feature>
<keyword evidence="4 13" id="KW-0436">Ligase</keyword>
<feature type="binding site" evidence="11">
    <location>
        <begin position="102"/>
        <end position="104"/>
    </location>
    <ligand>
        <name>L-histidine</name>
        <dbReference type="ChEBI" id="CHEBI:57595"/>
    </ligand>
</feature>
<comment type="similarity">
    <text evidence="1">Belongs to the class-II aminoacyl-tRNA synthetase family.</text>
</comment>
<evidence type="ECO:0000256" key="9">
    <source>
        <dbReference type="ARBA" id="ARBA00047639"/>
    </source>
</evidence>
<dbReference type="Pfam" id="PF03129">
    <property type="entry name" value="HGTP_anticodon"/>
    <property type="match status" value="1"/>
</dbReference>
<dbReference type="CDD" id="cd00859">
    <property type="entry name" value="HisRS_anticodon"/>
    <property type="match status" value="1"/>
</dbReference>
<evidence type="ECO:0000256" key="4">
    <source>
        <dbReference type="ARBA" id="ARBA00022598"/>
    </source>
</evidence>
<feature type="non-terminal residue" evidence="13">
    <location>
        <position position="1"/>
    </location>
</feature>
<dbReference type="SUPFAM" id="SSF52954">
    <property type="entry name" value="Class II aaRS ABD-related"/>
    <property type="match status" value="1"/>
</dbReference>
<evidence type="ECO:0000256" key="6">
    <source>
        <dbReference type="ARBA" id="ARBA00022840"/>
    </source>
</evidence>
<evidence type="ECO:0000256" key="10">
    <source>
        <dbReference type="NCBIfam" id="TIGR00442"/>
    </source>
</evidence>
<dbReference type="Proteomes" id="UP000228510">
    <property type="component" value="Unassembled WGS sequence"/>
</dbReference>
<evidence type="ECO:0000256" key="2">
    <source>
        <dbReference type="ARBA" id="ARBA00012815"/>
    </source>
</evidence>
<feature type="binding site" evidence="11">
    <location>
        <position position="148"/>
    </location>
    <ligand>
        <name>L-histidine</name>
        <dbReference type="ChEBI" id="CHEBI:57595"/>
    </ligand>
</feature>
<dbReference type="GO" id="GO:0006427">
    <property type="term" value="P:histidyl-tRNA aminoacylation"/>
    <property type="evidence" value="ECO:0007669"/>
    <property type="project" value="UniProtKB-UniRule"/>
</dbReference>
<dbReference type="PANTHER" id="PTHR43707:SF1">
    <property type="entry name" value="HISTIDINE--TRNA LIGASE, MITOCHONDRIAL-RELATED"/>
    <property type="match status" value="1"/>
</dbReference>
<sequence length="445" mass="51246">PKNKTAKQNALEDKRERIASARMIPRLRGMRDILPEEYRYWELALNKAESIIKYYGFARTEIPALENLALYERSTGKQTDIVSKEMYAFIDKDNDRVALRPEATPGLVRSYVEHGMFSFPVQPVKLYFIGNLFRREKPQAGRYRQFNQINLEMFGEASAIADAQVILIGYNLLKELRLEAQVQINSIGCSLCRPEYVKKLVEYYKQRPVHHKLCPDCKKRLLKNPLRLLDCKEEACVNARAGAPQIVDHLCEECREHFVKVLEYLDELNVAYALNPHLVRGLDYYNRTVFEFCSEDSEQGRQNALGGGGRYDGLVEYLGGRPTPALGWALGVERIILKIKESNIPLVDTCQPNIFIAQLGEAAKRKAMIFFEELRQRGYKAAQNFVKDNLKAQLEYANKLGVKLTLILGQKELMDGTILIRDMESGMQEVFDFKKVYEELDKRLK</sequence>
<name>A0A2H0V1N9_9BACT</name>
<dbReference type="InterPro" id="IPR006195">
    <property type="entry name" value="aa-tRNA-synth_II"/>
</dbReference>
<dbReference type="Gene3D" id="3.30.930.10">
    <property type="entry name" value="Bira Bifunctional Protein, Domain 2"/>
    <property type="match status" value="1"/>
</dbReference>
<evidence type="ECO:0000256" key="5">
    <source>
        <dbReference type="ARBA" id="ARBA00022741"/>
    </source>
</evidence>